<comment type="caution">
    <text evidence="1">The sequence shown here is derived from an EMBL/GenBank/DDBJ whole genome shotgun (WGS) entry which is preliminary data.</text>
</comment>
<dbReference type="Proteomes" id="UP000295507">
    <property type="component" value="Unassembled WGS sequence"/>
</dbReference>
<accession>A0A4R3RID6</accession>
<dbReference type="EMBL" id="SMBK01000009">
    <property type="protein sequence ID" value="TCU35463.1"/>
    <property type="molecule type" value="Genomic_DNA"/>
</dbReference>
<reference evidence="1 2" key="1">
    <citation type="submission" date="2019-03" db="EMBL/GenBank/DDBJ databases">
        <title>Genomic Encyclopedia of Type Strains, Phase IV (KMG-V): Genome sequencing to study the core and pangenomes of soil and plant-associated prokaryotes.</title>
        <authorList>
            <person name="Whitman W."/>
        </authorList>
    </citation>
    <scope>NUCLEOTIDE SEQUENCE [LARGE SCALE GENOMIC DNA]</scope>
    <source>
        <strain evidence="1 2">IE4868</strain>
    </source>
</reference>
<protein>
    <submittedName>
        <fullName evidence="1">Uncharacterized protein</fullName>
    </submittedName>
</protein>
<organism evidence="1 2">
    <name type="scientific">Rhizobium azibense</name>
    <dbReference type="NCBI Taxonomy" id="1136135"/>
    <lineage>
        <taxon>Bacteria</taxon>
        <taxon>Pseudomonadati</taxon>
        <taxon>Pseudomonadota</taxon>
        <taxon>Alphaproteobacteria</taxon>
        <taxon>Hyphomicrobiales</taxon>
        <taxon>Rhizobiaceae</taxon>
        <taxon>Rhizobium/Agrobacterium group</taxon>
        <taxon>Rhizobium</taxon>
    </lineage>
</organism>
<proteinExistence type="predicted"/>
<dbReference type="AlphaFoldDB" id="A0A4R3RID6"/>
<gene>
    <name evidence="1" type="ORF">EV129_10953</name>
</gene>
<name>A0A4R3RID6_9HYPH</name>
<evidence type="ECO:0000313" key="2">
    <source>
        <dbReference type="Proteomes" id="UP000295507"/>
    </source>
</evidence>
<evidence type="ECO:0000313" key="1">
    <source>
        <dbReference type="EMBL" id="TCU35463.1"/>
    </source>
</evidence>
<sequence length="34" mass="3928">MFWDELMLWFDEARQIHAESFGLVNIMLGGAKNG</sequence>